<reference evidence="2 3" key="1">
    <citation type="submission" date="2018-08" db="EMBL/GenBank/DDBJ databases">
        <title>A genome reference for cultivated species of the human gut microbiota.</title>
        <authorList>
            <person name="Zou Y."/>
            <person name="Xue W."/>
            <person name="Luo G."/>
        </authorList>
    </citation>
    <scope>NUCLEOTIDE SEQUENCE [LARGE SCALE GENOMIC DNA]</scope>
    <source>
        <strain evidence="2 3">AF14-6AC</strain>
    </source>
</reference>
<feature type="binding site" evidence="1">
    <location>
        <position position="141"/>
    </location>
    <ligand>
        <name>a divalent metal cation</name>
        <dbReference type="ChEBI" id="CHEBI:60240"/>
        <label>2</label>
    </ligand>
</feature>
<evidence type="ECO:0000313" key="3">
    <source>
        <dbReference type="Proteomes" id="UP000283426"/>
    </source>
</evidence>
<protein>
    <submittedName>
        <fullName evidence="2">Uncharacterized protein</fullName>
    </submittedName>
</protein>
<dbReference type="PIRSF" id="PIRSF005902">
    <property type="entry name" value="DNase_TatD"/>
    <property type="match status" value="1"/>
</dbReference>
<organism evidence="2 3">
    <name type="scientific">Odoribacter splanchnicus</name>
    <dbReference type="NCBI Taxonomy" id="28118"/>
    <lineage>
        <taxon>Bacteria</taxon>
        <taxon>Pseudomonadati</taxon>
        <taxon>Bacteroidota</taxon>
        <taxon>Bacteroidia</taxon>
        <taxon>Bacteroidales</taxon>
        <taxon>Odoribacteraceae</taxon>
        <taxon>Odoribacter</taxon>
    </lineage>
</organism>
<feature type="binding site" evidence="1">
    <location>
        <position position="190"/>
    </location>
    <ligand>
        <name>a divalent metal cation</name>
        <dbReference type="ChEBI" id="CHEBI:60240"/>
        <label>1</label>
    </ligand>
</feature>
<dbReference type="AlphaFoldDB" id="A0A3D4ZE83"/>
<name>A0A3D4ZE83_9BACT</name>
<sequence>MVYICGCKRMLMPQDWINVHTHRPGEGVNIVDPCLGNVIMPGQGAVYFSLGIHPMYIDDRVEERLQKIELAAAEGKIVAVGEAGVDRNALAPVEVQLKLFERQAEIAGQYGLPLIVHGVRAIPELITAYKKCRSHQKWIMHGFNNRREILMDLLRHGFYISAGRHAMNEESQVYRVLPEIPADRLLIETDNSDFTIGEVYGQVARRRGIAVEELQHIVRMNFDRLFKL</sequence>
<proteinExistence type="predicted"/>
<dbReference type="PANTHER" id="PTHR46124:SF3">
    <property type="entry name" value="HYDROLASE"/>
    <property type="match status" value="1"/>
</dbReference>
<evidence type="ECO:0000313" key="2">
    <source>
        <dbReference type="EMBL" id="RGV30176.1"/>
    </source>
</evidence>
<comment type="caution">
    <text evidence="2">The sequence shown here is derived from an EMBL/GenBank/DDBJ whole genome shotgun (WGS) entry which is preliminary data.</text>
</comment>
<dbReference type="Gene3D" id="3.20.20.140">
    <property type="entry name" value="Metal-dependent hydrolases"/>
    <property type="match status" value="1"/>
</dbReference>
<dbReference type="EMBL" id="QRYW01000003">
    <property type="protein sequence ID" value="RGV30176.1"/>
    <property type="molecule type" value="Genomic_DNA"/>
</dbReference>
<evidence type="ECO:0000256" key="1">
    <source>
        <dbReference type="PIRSR" id="PIRSR005902-1"/>
    </source>
</evidence>
<dbReference type="SUPFAM" id="SSF51556">
    <property type="entry name" value="Metallo-dependent hydrolases"/>
    <property type="match status" value="1"/>
</dbReference>
<keyword evidence="1" id="KW-0479">Metal-binding</keyword>
<feature type="binding site" evidence="1">
    <location>
        <position position="117"/>
    </location>
    <ligand>
        <name>a divalent metal cation</name>
        <dbReference type="ChEBI" id="CHEBI:60240"/>
        <label>2</label>
    </ligand>
</feature>
<dbReference type="Pfam" id="PF01026">
    <property type="entry name" value="TatD_DNase"/>
    <property type="match status" value="1"/>
</dbReference>
<dbReference type="InterPro" id="IPR032466">
    <property type="entry name" value="Metal_Hydrolase"/>
</dbReference>
<dbReference type="GO" id="GO:0016788">
    <property type="term" value="F:hydrolase activity, acting on ester bonds"/>
    <property type="evidence" value="ECO:0007669"/>
    <property type="project" value="InterPro"/>
</dbReference>
<dbReference type="GO" id="GO:0005829">
    <property type="term" value="C:cytosol"/>
    <property type="evidence" value="ECO:0007669"/>
    <property type="project" value="TreeGrafter"/>
</dbReference>
<dbReference type="Proteomes" id="UP000283426">
    <property type="component" value="Unassembled WGS sequence"/>
</dbReference>
<gene>
    <name evidence="2" type="ORF">DWW24_01860</name>
</gene>
<dbReference type="GO" id="GO:0046872">
    <property type="term" value="F:metal ion binding"/>
    <property type="evidence" value="ECO:0007669"/>
    <property type="project" value="UniProtKB-KW"/>
</dbReference>
<accession>A0A3D4ZE83</accession>
<dbReference type="InterPro" id="IPR001130">
    <property type="entry name" value="TatD-like"/>
</dbReference>
<dbReference type="PANTHER" id="PTHR46124">
    <property type="entry name" value="D-AMINOACYL-TRNA DEACYLASE"/>
    <property type="match status" value="1"/>
</dbReference>
<feature type="binding site" evidence="1">
    <location>
        <position position="82"/>
    </location>
    <ligand>
        <name>a divalent metal cation</name>
        <dbReference type="ChEBI" id="CHEBI:60240"/>
        <label>1</label>
    </ligand>
</feature>